<name>A0ACB8XSN7_ARCLA</name>
<dbReference type="Proteomes" id="UP001055879">
    <property type="component" value="Linkage Group LG15"/>
</dbReference>
<gene>
    <name evidence="1" type="ORF">L6452_39137</name>
</gene>
<accession>A0ACB8XSN7</accession>
<reference evidence="2" key="1">
    <citation type="journal article" date="2022" name="Mol. Ecol. Resour.">
        <title>The genomes of chicory, endive, great burdock and yacon provide insights into Asteraceae palaeo-polyploidization history and plant inulin production.</title>
        <authorList>
            <person name="Fan W."/>
            <person name="Wang S."/>
            <person name="Wang H."/>
            <person name="Wang A."/>
            <person name="Jiang F."/>
            <person name="Liu H."/>
            <person name="Zhao H."/>
            <person name="Xu D."/>
            <person name="Zhang Y."/>
        </authorList>
    </citation>
    <scope>NUCLEOTIDE SEQUENCE [LARGE SCALE GENOMIC DNA]</scope>
    <source>
        <strain evidence="2">cv. Niubang</strain>
    </source>
</reference>
<sequence length="275" mass="31966">MKNAQDLENAQTSGLNEEKVLFLEAENTKLQNKISELEDHIVKISELTGCANEKKIFELELQIVEERSVFEKEKKEFAKKFSEFSRKCADEKKMVEQKCIKLSQQISDFEKVFILERENFDKEKKIIEQKNVGFFKELSDGRKNVEKDFEEERIIFEKEIKKLTEKLSELSTSVLKEQKTKSDFKTKIDLLVKERDSYSSKVKKLEKIVSKVVVTEHTTPKSKIHSLRNSSVGSNKPTSSSQQQTVYTNRSGKSSSQIRTTNIFYDWKIDGSDTH</sequence>
<evidence type="ECO:0000313" key="2">
    <source>
        <dbReference type="Proteomes" id="UP001055879"/>
    </source>
</evidence>
<keyword evidence="2" id="KW-1185">Reference proteome</keyword>
<proteinExistence type="predicted"/>
<dbReference type="EMBL" id="CM042061">
    <property type="protein sequence ID" value="KAI3673028.1"/>
    <property type="molecule type" value="Genomic_DNA"/>
</dbReference>
<reference evidence="1 2" key="2">
    <citation type="journal article" date="2022" name="Mol. Ecol. Resour.">
        <title>The genomes of chicory, endive, great burdock and yacon provide insights into Asteraceae paleo-polyploidization history and plant inulin production.</title>
        <authorList>
            <person name="Fan W."/>
            <person name="Wang S."/>
            <person name="Wang H."/>
            <person name="Wang A."/>
            <person name="Jiang F."/>
            <person name="Liu H."/>
            <person name="Zhao H."/>
            <person name="Xu D."/>
            <person name="Zhang Y."/>
        </authorList>
    </citation>
    <scope>NUCLEOTIDE SEQUENCE [LARGE SCALE GENOMIC DNA]</scope>
    <source>
        <strain evidence="2">cv. Niubang</strain>
    </source>
</reference>
<organism evidence="1 2">
    <name type="scientific">Arctium lappa</name>
    <name type="common">Greater burdock</name>
    <name type="synonym">Lappa major</name>
    <dbReference type="NCBI Taxonomy" id="4217"/>
    <lineage>
        <taxon>Eukaryota</taxon>
        <taxon>Viridiplantae</taxon>
        <taxon>Streptophyta</taxon>
        <taxon>Embryophyta</taxon>
        <taxon>Tracheophyta</taxon>
        <taxon>Spermatophyta</taxon>
        <taxon>Magnoliopsida</taxon>
        <taxon>eudicotyledons</taxon>
        <taxon>Gunneridae</taxon>
        <taxon>Pentapetalae</taxon>
        <taxon>asterids</taxon>
        <taxon>campanulids</taxon>
        <taxon>Asterales</taxon>
        <taxon>Asteraceae</taxon>
        <taxon>Carduoideae</taxon>
        <taxon>Cardueae</taxon>
        <taxon>Arctiinae</taxon>
        <taxon>Arctium</taxon>
    </lineage>
</organism>
<evidence type="ECO:0000313" key="1">
    <source>
        <dbReference type="EMBL" id="KAI3673028.1"/>
    </source>
</evidence>
<comment type="caution">
    <text evidence="1">The sequence shown here is derived from an EMBL/GenBank/DDBJ whole genome shotgun (WGS) entry which is preliminary data.</text>
</comment>
<protein>
    <submittedName>
        <fullName evidence="1">Uncharacterized protein</fullName>
    </submittedName>
</protein>